<feature type="compositionally biased region" description="Polar residues" evidence="1">
    <location>
        <begin position="220"/>
        <end position="248"/>
    </location>
</feature>
<accession>A0ABR1YDI3</accession>
<gene>
    <name evidence="2" type="ORF">HDK90DRAFT_514264</name>
</gene>
<dbReference type="EMBL" id="JBBWRZ010000011">
    <property type="protein sequence ID" value="KAK8225817.1"/>
    <property type="molecule type" value="Genomic_DNA"/>
</dbReference>
<feature type="region of interest" description="Disordered" evidence="1">
    <location>
        <begin position="113"/>
        <end position="199"/>
    </location>
</feature>
<proteinExistence type="predicted"/>
<feature type="compositionally biased region" description="Basic residues" evidence="1">
    <location>
        <begin position="160"/>
        <end position="169"/>
    </location>
</feature>
<feature type="compositionally biased region" description="Basic and acidic residues" evidence="1">
    <location>
        <begin position="130"/>
        <end position="146"/>
    </location>
</feature>
<reference evidence="2 3" key="1">
    <citation type="submission" date="2024-04" db="EMBL/GenBank/DDBJ databases">
        <title>Phyllosticta paracitricarpa is synonymous to the EU quarantine fungus P. citricarpa based on phylogenomic analyses.</title>
        <authorList>
            <consortium name="Lawrence Berkeley National Laboratory"/>
            <person name="Van Ingen-Buijs V.A."/>
            <person name="Van Westerhoven A.C."/>
            <person name="Haridas S."/>
            <person name="Skiadas P."/>
            <person name="Martin F."/>
            <person name="Groenewald J.Z."/>
            <person name="Crous P.W."/>
            <person name="Seidl M.F."/>
        </authorList>
    </citation>
    <scope>NUCLEOTIDE SEQUENCE [LARGE SCALE GENOMIC DNA]</scope>
    <source>
        <strain evidence="2 3">CBS 123374</strain>
    </source>
</reference>
<feature type="region of interest" description="Disordered" evidence="1">
    <location>
        <begin position="220"/>
        <end position="259"/>
    </location>
</feature>
<protein>
    <submittedName>
        <fullName evidence="2">Uncharacterized protein</fullName>
    </submittedName>
</protein>
<dbReference type="Proteomes" id="UP001492380">
    <property type="component" value="Unassembled WGS sequence"/>
</dbReference>
<comment type="caution">
    <text evidence="2">The sequence shown here is derived from an EMBL/GenBank/DDBJ whole genome shotgun (WGS) entry which is preliminary data.</text>
</comment>
<organism evidence="2 3">
    <name type="scientific">Phyllosticta capitalensis</name>
    <dbReference type="NCBI Taxonomy" id="121624"/>
    <lineage>
        <taxon>Eukaryota</taxon>
        <taxon>Fungi</taxon>
        <taxon>Dikarya</taxon>
        <taxon>Ascomycota</taxon>
        <taxon>Pezizomycotina</taxon>
        <taxon>Dothideomycetes</taxon>
        <taxon>Dothideomycetes incertae sedis</taxon>
        <taxon>Botryosphaeriales</taxon>
        <taxon>Phyllostictaceae</taxon>
        <taxon>Phyllosticta</taxon>
    </lineage>
</organism>
<evidence type="ECO:0000313" key="3">
    <source>
        <dbReference type="Proteomes" id="UP001492380"/>
    </source>
</evidence>
<evidence type="ECO:0000313" key="2">
    <source>
        <dbReference type="EMBL" id="KAK8225817.1"/>
    </source>
</evidence>
<evidence type="ECO:0000256" key="1">
    <source>
        <dbReference type="SAM" id="MobiDB-lite"/>
    </source>
</evidence>
<keyword evidence="3" id="KW-1185">Reference proteome</keyword>
<feature type="compositionally biased region" description="Acidic residues" evidence="1">
    <location>
        <begin position="348"/>
        <end position="361"/>
    </location>
</feature>
<feature type="region of interest" description="Disordered" evidence="1">
    <location>
        <begin position="340"/>
        <end position="401"/>
    </location>
</feature>
<sequence length="401" mass="44645">MSSALQPSFSKPTVSFETELPEGIESWGPFDPINPANLPPPIRPGSPTTIKIRRDFLGFDWILPTLSASDRVKIREGKKPELVRRCTISGEDPATRETRSRLRGVPFLQRAMSTFVGDRDKNQSTAANTDDARDADQGSDHRKDSRPSSSGSEKTERRFSIFKRAKKVSRSPARPRVDQRSQLRRTRTAASGRDADETFGTSFNDRLRLVYTLNDLFKSSSYETTPSGTDTETSLSPLDPSPRTSLSCPSPMAQVSKEPEPQWLPMGSAMVAWTSVPRSSTWLKDLEGHLGSSQKVIQSLPRETQSAISELRQQQASRKPGREVYFVERPGKVFDLRTWDENAPVDRNEDEESTYVAEGDEANGPAERPGGLRQRMDSARASISKSLQRLVGRKNSNSTAD</sequence>
<name>A0ABR1YDI3_9PEZI</name>